<proteinExistence type="predicted"/>
<feature type="compositionally biased region" description="Polar residues" evidence="2">
    <location>
        <begin position="490"/>
        <end position="501"/>
    </location>
</feature>
<feature type="region of interest" description="Disordered" evidence="2">
    <location>
        <begin position="1026"/>
        <end position="1086"/>
    </location>
</feature>
<dbReference type="STRING" id="98403.A0A151GHL9"/>
<feature type="region of interest" description="Disordered" evidence="2">
    <location>
        <begin position="804"/>
        <end position="826"/>
    </location>
</feature>
<evidence type="ECO:0000313" key="3">
    <source>
        <dbReference type="EMBL" id="KYK56615.1"/>
    </source>
</evidence>
<comment type="caution">
    <text evidence="3">The sequence shown here is derived from an EMBL/GenBank/DDBJ whole genome shotgun (WGS) entry which is preliminary data.</text>
</comment>
<feature type="region of interest" description="Disordered" evidence="2">
    <location>
        <begin position="204"/>
        <end position="239"/>
    </location>
</feature>
<reference evidence="3 4" key="1">
    <citation type="journal article" date="2016" name="Sci. Rep.">
        <title>Insights into Adaptations to a Near-Obligate Nematode Endoparasitic Lifestyle from the Finished Genome of Drechmeria coniospora.</title>
        <authorList>
            <person name="Zhang L."/>
            <person name="Zhou Z."/>
            <person name="Guo Q."/>
            <person name="Fokkens L."/>
            <person name="Miskei M."/>
            <person name="Pocsi I."/>
            <person name="Zhang W."/>
            <person name="Chen M."/>
            <person name="Wang L."/>
            <person name="Sun Y."/>
            <person name="Donzelli B.G."/>
            <person name="Gibson D.M."/>
            <person name="Nelson D.R."/>
            <person name="Luo J.G."/>
            <person name="Rep M."/>
            <person name="Liu H."/>
            <person name="Yang S."/>
            <person name="Wang J."/>
            <person name="Krasnoff S.B."/>
            <person name="Xu Y."/>
            <person name="Molnar I."/>
            <person name="Lin M."/>
        </authorList>
    </citation>
    <scope>NUCLEOTIDE SEQUENCE [LARGE SCALE GENOMIC DNA]</scope>
    <source>
        <strain evidence="3 4">ARSEF 6962</strain>
    </source>
</reference>
<feature type="compositionally biased region" description="Low complexity" evidence="2">
    <location>
        <begin position="750"/>
        <end position="762"/>
    </location>
</feature>
<dbReference type="AlphaFoldDB" id="A0A151GHL9"/>
<dbReference type="Proteomes" id="UP000076580">
    <property type="component" value="Chromosome 02"/>
</dbReference>
<dbReference type="Pfam" id="PF12511">
    <property type="entry name" value="DUF3716"/>
    <property type="match status" value="1"/>
</dbReference>
<name>A0A151GHL9_DRECN</name>
<protein>
    <submittedName>
        <fullName evidence="3">Uncharacterized protein</fullName>
    </submittedName>
</protein>
<sequence length="1278" mass="141382">MASMARDKTGSLVAAKKRLYTNEYSNTEYNYKYNHKYNHKYNYKYNYKYGTTTSTTTSTYNYKYNYKLGLLRFPHQQAATNPPETHLTLTFLDRPVYLYLLTPTSLLPARSVNRLAAFPAYRPTYSSPILTSLPPAPRRRRRRFSLPCLSPRVTPPLLRAPSIPSSSVVGHRPCLVPPRAIAITTPDAGSIEPLAAPAVPSCARHARRKPLGPPCSPRSQDTRSLAAAPRPSHPLSPPPPVSGILVACCDRTRAPASLRELIHGSGPLSGDLARREAEAERARHIHRPARTWRPAVVGRQSERACLPGPVASGPRTRHERGAGQTPSLVLDASPMAVMEESAVWKALPADEQRSVWDETEGKFWRDFEQEQEAMRVAADSNYKTAVADVRLKLGTLTRKRTQLDQARERLTKELTQVEEELAHVVQDCDGKVTMLSGMEQEFRKQEHERLKKREQVAQTMEVFFFRKRGEDAAAAAGSTCGQRRPPPRLAQSSRPRPSWQDQLLHPDPAPVDEGLPSRPAPGSAAAKLAPPSVDEADVLVNIVDADGNVIGPVRKVDDWNQWVAEVQRMPVRRPVRIRRGRKFGQEHLAAIYERAESKGVKWLSCMIQATGEVQAERCQSCDRNQGAFEECVILGGHLFQKCGNCEWNRQGCHAKSGGNFPTVRAGWANRDAAGGDDRLASIEARTLEAAQEALAKAAGLPRPVAEVDVAMREDGVEPTDVAVQQPPRNSPAIQEVIQMPTPQEPKEYASSHSATATSATSPSTGFVAVNDFVATNGASAPVVTPAAAAAAAKSAPAIGFTPANARGKHPLPDNLTPSVASAENSPWPVDVTSAASESPIEITRENLVLRHNGHVYTYPEIVEGVPLAKIDMNHPYWELGWPSLRSVIEPQLALWSEKNAAALEARNRGEKGSAKFQTGRQVNRGIKILEFLDSGDISPYQLVSKKFMHTGKGAITSYDTLFRLCETLSELAKFKNLGVTPVEWIRHRLHEIMMETGPKFNVARVIHDFYHDKKLAALRAKNGFKSIGRPSGYKPGRSGGTPADSSKKRKSTHSCPGTPHDTPSRVPSPLAPERFEQSPVPSRDVSTVDVSFDTYPIKRIKCPSPASQGTKAELEAGVDYSDADSRSGASLTMTDWRVYQVKTKLFTSSTSVTQYWSWKEQERLFEHQVLKDTEPVTWGVHRKPIDFNVHAKDVHQVKWNSDALQVHLVMATSGAESRGDVMAAFKRWHTLRRFVTFCREKGMEVVEVSPDDMEDAWAAMKSEQSHRYDEEAAKELKG</sequence>
<dbReference type="RefSeq" id="XP_040655967.1">
    <property type="nucleotide sequence ID" value="XM_040800934.1"/>
</dbReference>
<accession>A0A151GHL9</accession>
<dbReference type="GeneID" id="63716259"/>
<feature type="region of interest" description="Disordered" evidence="2">
    <location>
        <begin position="304"/>
        <end position="326"/>
    </location>
</feature>
<evidence type="ECO:0000256" key="1">
    <source>
        <dbReference type="SAM" id="Coils"/>
    </source>
</evidence>
<organism evidence="3 4">
    <name type="scientific">Drechmeria coniospora</name>
    <name type="common">Nematophagous fungus</name>
    <name type="synonym">Meria coniospora</name>
    <dbReference type="NCBI Taxonomy" id="98403"/>
    <lineage>
        <taxon>Eukaryota</taxon>
        <taxon>Fungi</taxon>
        <taxon>Dikarya</taxon>
        <taxon>Ascomycota</taxon>
        <taxon>Pezizomycotina</taxon>
        <taxon>Sordariomycetes</taxon>
        <taxon>Hypocreomycetidae</taxon>
        <taxon>Hypocreales</taxon>
        <taxon>Ophiocordycipitaceae</taxon>
        <taxon>Drechmeria</taxon>
    </lineage>
</organism>
<dbReference type="InterPro" id="IPR022190">
    <property type="entry name" value="DUF3716"/>
</dbReference>
<feature type="region of interest" description="Disordered" evidence="2">
    <location>
        <begin position="474"/>
        <end position="529"/>
    </location>
</feature>
<dbReference type="InParanoid" id="A0A151GHL9"/>
<feature type="compositionally biased region" description="Polar residues" evidence="2">
    <location>
        <begin position="815"/>
        <end position="824"/>
    </location>
</feature>
<evidence type="ECO:0000313" key="4">
    <source>
        <dbReference type="Proteomes" id="UP000076580"/>
    </source>
</evidence>
<evidence type="ECO:0000256" key="2">
    <source>
        <dbReference type="SAM" id="MobiDB-lite"/>
    </source>
</evidence>
<keyword evidence="1" id="KW-0175">Coiled coil</keyword>
<feature type="region of interest" description="Disordered" evidence="2">
    <location>
        <begin position="743"/>
        <end position="762"/>
    </location>
</feature>
<gene>
    <name evidence="3" type="ORF">DCS_03616</name>
</gene>
<feature type="coiled-coil region" evidence="1">
    <location>
        <begin position="393"/>
        <end position="427"/>
    </location>
</feature>
<keyword evidence="4" id="KW-1185">Reference proteome</keyword>
<dbReference type="EMBL" id="LAYC01000002">
    <property type="protein sequence ID" value="KYK56615.1"/>
    <property type="molecule type" value="Genomic_DNA"/>
</dbReference>